<accession>A0A6U8KIY5</accession>
<gene>
    <name evidence="3" type="ORF">EHUX00137_LOCUS2201</name>
</gene>
<reference evidence="3" key="1">
    <citation type="submission" date="2021-01" db="EMBL/GenBank/DDBJ databases">
        <authorList>
            <person name="Corre E."/>
            <person name="Pelletier E."/>
            <person name="Niang G."/>
            <person name="Scheremetjew M."/>
            <person name="Finn R."/>
            <person name="Kale V."/>
            <person name="Holt S."/>
            <person name="Cochrane G."/>
            <person name="Meng A."/>
            <person name="Brown T."/>
            <person name="Cohen L."/>
        </authorList>
    </citation>
    <scope>NUCLEOTIDE SEQUENCE</scope>
    <source>
        <strain evidence="3">379</strain>
    </source>
</reference>
<feature type="transmembrane region" description="Helical" evidence="2">
    <location>
        <begin position="57"/>
        <end position="79"/>
    </location>
</feature>
<dbReference type="EMBL" id="HBIR01003098">
    <property type="protein sequence ID" value="CAE0524261.1"/>
    <property type="molecule type" value="Transcribed_RNA"/>
</dbReference>
<feature type="compositionally biased region" description="Basic and acidic residues" evidence="1">
    <location>
        <begin position="147"/>
        <end position="161"/>
    </location>
</feature>
<feature type="region of interest" description="Disordered" evidence="1">
    <location>
        <begin position="120"/>
        <end position="197"/>
    </location>
</feature>
<sequence length="197" mass="20844">MVKCVALHWGDAEASAAGGCEQNPFLTPYPYLFITISLALACGALYLLAVGLRSFEALYMITVFEGFMVISGAISGNVVLNEKEGHPPHLMALYFGAVLVILAGLYVLCSGEQQSLANDADGEHNGLAAHDGARPQRPAGYKRGARRRGDEGVAMVRDEGAHNAAPLRSAAEGGGEHASTRSQSPEERLADLYNAEV</sequence>
<feature type="transmembrane region" description="Helical" evidence="2">
    <location>
        <begin position="31"/>
        <end position="50"/>
    </location>
</feature>
<feature type="transmembrane region" description="Helical" evidence="2">
    <location>
        <begin position="91"/>
        <end position="109"/>
    </location>
</feature>
<evidence type="ECO:0000256" key="2">
    <source>
        <dbReference type="SAM" id="Phobius"/>
    </source>
</evidence>
<evidence type="ECO:0000313" key="3">
    <source>
        <dbReference type="EMBL" id="CAE0524261.1"/>
    </source>
</evidence>
<protein>
    <submittedName>
        <fullName evidence="3">Uncharacterized protein</fullName>
    </submittedName>
</protein>
<keyword evidence="2" id="KW-0472">Membrane</keyword>
<evidence type="ECO:0000256" key="1">
    <source>
        <dbReference type="SAM" id="MobiDB-lite"/>
    </source>
</evidence>
<name>A0A6U8KIY5_EMIHU</name>
<organism evidence="3">
    <name type="scientific">Emiliania huxleyi</name>
    <name type="common">Coccolithophore</name>
    <name type="synonym">Pontosphaera huxleyi</name>
    <dbReference type="NCBI Taxonomy" id="2903"/>
    <lineage>
        <taxon>Eukaryota</taxon>
        <taxon>Haptista</taxon>
        <taxon>Haptophyta</taxon>
        <taxon>Prymnesiophyceae</taxon>
        <taxon>Isochrysidales</taxon>
        <taxon>Noelaerhabdaceae</taxon>
        <taxon>Emiliania</taxon>
    </lineage>
</organism>
<feature type="compositionally biased region" description="Basic and acidic residues" evidence="1">
    <location>
        <begin position="174"/>
        <end position="190"/>
    </location>
</feature>
<keyword evidence="2" id="KW-0812">Transmembrane</keyword>
<proteinExistence type="predicted"/>
<keyword evidence="2" id="KW-1133">Transmembrane helix</keyword>
<dbReference type="AlphaFoldDB" id="A0A6U8KIY5"/>